<feature type="domain" description="FAD-binding PCMH-type" evidence="4">
    <location>
        <begin position="124"/>
        <end position="308"/>
    </location>
</feature>
<dbReference type="InterPro" id="IPR012951">
    <property type="entry name" value="BBE"/>
</dbReference>
<keyword evidence="2" id="KW-0560">Oxidoreductase</keyword>
<keyword evidence="3" id="KW-0732">Signal</keyword>
<dbReference type="PROSITE" id="PS51387">
    <property type="entry name" value="FAD_PCMH"/>
    <property type="match status" value="1"/>
</dbReference>
<feature type="signal peptide" evidence="3">
    <location>
        <begin position="1"/>
        <end position="19"/>
    </location>
</feature>
<evidence type="ECO:0000313" key="5">
    <source>
        <dbReference type="EMBL" id="KAJ4385728.1"/>
    </source>
</evidence>
<dbReference type="InterPro" id="IPR006094">
    <property type="entry name" value="Oxid_FAD_bind_N"/>
</dbReference>
<dbReference type="AlphaFoldDB" id="A0A9W8YLG1"/>
<evidence type="ECO:0000259" key="4">
    <source>
        <dbReference type="PROSITE" id="PS51387"/>
    </source>
</evidence>
<dbReference type="PANTHER" id="PTHR13878:SF91">
    <property type="entry name" value="FAD BINDING DOMAIN PROTEIN (AFU_ORTHOLOGUE AFUA_6G12070)-RELATED"/>
    <property type="match status" value="1"/>
</dbReference>
<feature type="chain" id="PRO_5040944509" description="FAD-binding PCMH-type domain-containing protein" evidence="3">
    <location>
        <begin position="20"/>
        <end position="608"/>
    </location>
</feature>
<dbReference type="PANTHER" id="PTHR13878">
    <property type="entry name" value="GULONOLACTONE OXIDASE"/>
    <property type="match status" value="1"/>
</dbReference>
<dbReference type="Proteomes" id="UP001140453">
    <property type="component" value="Unassembled WGS sequence"/>
</dbReference>
<keyword evidence="6" id="KW-1185">Reference proteome</keyword>
<dbReference type="InterPro" id="IPR016166">
    <property type="entry name" value="FAD-bd_PCMH"/>
</dbReference>
<dbReference type="InterPro" id="IPR016169">
    <property type="entry name" value="FAD-bd_PCMH_sub2"/>
</dbReference>
<dbReference type="InterPro" id="IPR036318">
    <property type="entry name" value="FAD-bd_PCMH-like_sf"/>
</dbReference>
<comment type="caution">
    <text evidence="5">The sequence shown here is derived from an EMBL/GenBank/DDBJ whole genome shotgun (WGS) entry which is preliminary data.</text>
</comment>
<dbReference type="GO" id="GO:0071949">
    <property type="term" value="F:FAD binding"/>
    <property type="evidence" value="ECO:0007669"/>
    <property type="project" value="InterPro"/>
</dbReference>
<dbReference type="GO" id="GO:0016491">
    <property type="term" value="F:oxidoreductase activity"/>
    <property type="evidence" value="ECO:0007669"/>
    <property type="project" value="UniProtKB-KW"/>
</dbReference>
<evidence type="ECO:0000256" key="2">
    <source>
        <dbReference type="ARBA" id="ARBA00023002"/>
    </source>
</evidence>
<dbReference type="OrthoDB" id="9983560at2759"/>
<evidence type="ECO:0000313" key="6">
    <source>
        <dbReference type="Proteomes" id="UP001140453"/>
    </source>
</evidence>
<dbReference type="SUPFAM" id="SSF56176">
    <property type="entry name" value="FAD-binding/transporter-associated domain-like"/>
    <property type="match status" value="1"/>
</dbReference>
<evidence type="ECO:0000256" key="3">
    <source>
        <dbReference type="SAM" id="SignalP"/>
    </source>
</evidence>
<comment type="similarity">
    <text evidence="1">Belongs to the oxygen-dependent FAD-linked oxidoreductase family.</text>
</comment>
<evidence type="ECO:0000256" key="1">
    <source>
        <dbReference type="ARBA" id="ARBA00005466"/>
    </source>
</evidence>
<dbReference type="Pfam" id="PF01565">
    <property type="entry name" value="FAD_binding_4"/>
    <property type="match status" value="1"/>
</dbReference>
<dbReference type="InterPro" id="IPR050432">
    <property type="entry name" value="FAD-linked_Oxidoreductases_BP"/>
</dbReference>
<dbReference type="Pfam" id="PF08031">
    <property type="entry name" value="BBE"/>
    <property type="match status" value="1"/>
</dbReference>
<name>A0A9W8YLG1_9PEZI</name>
<dbReference type="EMBL" id="JAPEVB010000007">
    <property type="protein sequence ID" value="KAJ4385728.1"/>
    <property type="molecule type" value="Genomic_DNA"/>
</dbReference>
<reference evidence="5" key="1">
    <citation type="submission" date="2022-10" db="EMBL/GenBank/DDBJ databases">
        <title>Tapping the CABI collections for fungal endophytes: first genome assemblies for Collariella, Neodidymelliopsis, Ascochyta clinopodiicola, Didymella pomorum, Didymosphaeria variabile, Neocosmospora piperis and Neocucurbitaria cava.</title>
        <authorList>
            <person name="Hill R."/>
        </authorList>
    </citation>
    <scope>NUCLEOTIDE SEQUENCE</scope>
    <source>
        <strain evidence="5">IMI 355082</strain>
    </source>
</reference>
<organism evidence="5 6">
    <name type="scientific">Gnomoniopsis smithogilvyi</name>
    <dbReference type="NCBI Taxonomy" id="1191159"/>
    <lineage>
        <taxon>Eukaryota</taxon>
        <taxon>Fungi</taxon>
        <taxon>Dikarya</taxon>
        <taxon>Ascomycota</taxon>
        <taxon>Pezizomycotina</taxon>
        <taxon>Sordariomycetes</taxon>
        <taxon>Sordariomycetidae</taxon>
        <taxon>Diaporthales</taxon>
        <taxon>Gnomoniaceae</taxon>
        <taxon>Gnomoniopsis</taxon>
    </lineage>
</organism>
<accession>A0A9W8YLG1</accession>
<proteinExistence type="inferred from homology"/>
<gene>
    <name evidence="5" type="ORF">N0V93_010158</name>
</gene>
<dbReference type="Gene3D" id="3.30.465.10">
    <property type="match status" value="1"/>
</dbReference>
<sequence>MNLKQEMSWLMRIAQICLGACLANGPGHDDWKNLNISVGGRLEQNVPMALPCFARHNDVPHVVDETACALVRENYTMPAFRATIPGTAMNPQDDICLSVPQDQCLLDNTVTPAGLPATTSSCNQGNLPTYRVTVQEAADVTAAFAFARAHNITISVKNSGHDYMTRNLQRDSLLLWVHELQNMTYHQTFVPEGCSAGKSYSPVLTVGTGVLSDDATIFATAHNTTLLVGSSATVAVSGGWSLGAGHSVLSPVYGLGIDRVVQFTIVTPDGVLRVANACQNEDLFWALRGGGGGTFGVVIDVSHRVEAGLTPVAVANMTLPANITAEVGLEWIKLQAQHALQWGKEGWGGHGAGSYLTHVNPTPSIANLSDEGAVAAADSMRAATDFVRAHGGTSVVEVLPSWNEAWQRYIKPEARPVGSILVLADRLWPRRLFETDTGVESVVNFTEYLSQQQGVDPRSTYIPADFPFLVPGSGEGYDTNTSAHPSWYSSLWNYGGMVSMAWNSSYEERLQAAIKVTEMNEQAAKVIGPGSGAYVHETSIFDVGWRQSFWGSNYEGLLKVKQRYDPDMLMRCWKCVGFEESQMRDNSFPCQSKLQVDADSFFKRLATG</sequence>
<protein>
    <recommendedName>
        <fullName evidence="4">FAD-binding PCMH-type domain-containing protein</fullName>
    </recommendedName>
</protein>